<dbReference type="SUPFAM" id="SSF56176">
    <property type="entry name" value="FAD-binding/transporter-associated domain-like"/>
    <property type="match status" value="1"/>
</dbReference>
<dbReference type="Gene3D" id="3.30.465.10">
    <property type="match status" value="1"/>
</dbReference>
<comment type="similarity">
    <text evidence="19">Belongs to the MurB family.</text>
</comment>
<evidence type="ECO:0000256" key="19">
    <source>
        <dbReference type="HAMAP-Rule" id="MF_00037"/>
    </source>
</evidence>
<evidence type="ECO:0000256" key="7">
    <source>
        <dbReference type="ARBA" id="ARBA00022490"/>
    </source>
</evidence>
<dbReference type="GO" id="GO:0071555">
    <property type="term" value="P:cell wall organization"/>
    <property type="evidence" value="ECO:0007669"/>
    <property type="project" value="UniProtKB-KW"/>
</dbReference>
<dbReference type="EC" id="1.3.1.98" evidence="5 19"/>
<comment type="catalytic activity">
    <reaction evidence="18 19">
        <text>UDP-N-acetyl-alpha-D-muramate + NADP(+) = UDP-N-acetyl-3-O-(1-carboxyvinyl)-alpha-D-glucosamine + NADPH + H(+)</text>
        <dbReference type="Rhea" id="RHEA:12248"/>
        <dbReference type="ChEBI" id="CHEBI:15378"/>
        <dbReference type="ChEBI" id="CHEBI:57783"/>
        <dbReference type="ChEBI" id="CHEBI:58349"/>
        <dbReference type="ChEBI" id="CHEBI:68483"/>
        <dbReference type="ChEBI" id="CHEBI:70757"/>
        <dbReference type="EC" id="1.3.1.98"/>
    </reaction>
</comment>
<comment type="subcellular location">
    <subcellularLocation>
        <location evidence="3 19">Cytoplasm</location>
    </subcellularLocation>
</comment>
<protein>
    <recommendedName>
        <fullName evidence="6 19">UDP-N-acetylenolpyruvoylglucosamine reductase</fullName>
        <ecNumber evidence="5 19">1.3.1.98</ecNumber>
    </recommendedName>
    <alternativeName>
        <fullName evidence="17 19">UDP-N-acetylmuramate dehydrogenase</fullName>
    </alternativeName>
</protein>
<keyword evidence="12 19" id="KW-0133">Cell shape</keyword>
<dbReference type="Gene3D" id="3.30.43.10">
    <property type="entry name" value="Uridine Diphospho-n-acetylenolpyruvylglucosamine Reductase, domain 2"/>
    <property type="match status" value="1"/>
</dbReference>
<dbReference type="Pfam" id="PF01565">
    <property type="entry name" value="FAD_binding_4"/>
    <property type="match status" value="1"/>
</dbReference>
<evidence type="ECO:0000256" key="3">
    <source>
        <dbReference type="ARBA" id="ARBA00004496"/>
    </source>
</evidence>
<dbReference type="GO" id="GO:0009252">
    <property type="term" value="P:peptidoglycan biosynthetic process"/>
    <property type="evidence" value="ECO:0007669"/>
    <property type="project" value="UniProtKB-UniRule"/>
</dbReference>
<dbReference type="InterPro" id="IPR016166">
    <property type="entry name" value="FAD-bd_PCMH"/>
</dbReference>
<dbReference type="EMBL" id="CP024847">
    <property type="protein sequence ID" value="AUR51704.1"/>
    <property type="molecule type" value="Genomic_DNA"/>
</dbReference>
<dbReference type="OrthoDB" id="9804753at2"/>
<dbReference type="InterPro" id="IPR016167">
    <property type="entry name" value="FAD-bd_PCMH_sub1"/>
</dbReference>
<evidence type="ECO:0000256" key="13">
    <source>
        <dbReference type="ARBA" id="ARBA00022984"/>
    </source>
</evidence>
<dbReference type="GO" id="GO:0005829">
    <property type="term" value="C:cytosol"/>
    <property type="evidence" value="ECO:0007669"/>
    <property type="project" value="TreeGrafter"/>
</dbReference>
<feature type="active site" evidence="19">
    <location>
        <position position="164"/>
    </location>
</feature>
<dbReference type="InterPro" id="IPR003170">
    <property type="entry name" value="MurB"/>
</dbReference>
<dbReference type="SUPFAM" id="SSF56194">
    <property type="entry name" value="Uridine diphospho-N-Acetylenolpyruvylglucosamine reductase, MurB, C-terminal domain"/>
    <property type="match status" value="1"/>
</dbReference>
<reference evidence="22" key="1">
    <citation type="submission" date="2017-11" db="EMBL/GenBank/DDBJ databases">
        <authorList>
            <person name="Chan K.G."/>
            <person name="Lee L.S."/>
        </authorList>
    </citation>
    <scope>NUCLEOTIDE SEQUENCE [LARGE SCALE GENOMIC DNA]</scope>
    <source>
        <strain evidence="22">DSM 100970</strain>
    </source>
</reference>
<comment type="function">
    <text evidence="2 19">Cell wall formation.</text>
</comment>
<dbReference type="GO" id="GO:0008762">
    <property type="term" value="F:UDP-N-acetylmuramate dehydrogenase activity"/>
    <property type="evidence" value="ECO:0007669"/>
    <property type="project" value="UniProtKB-UniRule"/>
</dbReference>
<feature type="domain" description="FAD-binding PCMH-type" evidence="20">
    <location>
        <begin position="18"/>
        <end position="186"/>
    </location>
</feature>
<name>A0A2I7N5G3_9NEIS</name>
<dbReference type="GO" id="GO:0051301">
    <property type="term" value="P:cell division"/>
    <property type="evidence" value="ECO:0007669"/>
    <property type="project" value="UniProtKB-KW"/>
</dbReference>
<evidence type="ECO:0000256" key="4">
    <source>
        <dbReference type="ARBA" id="ARBA00004752"/>
    </source>
</evidence>
<dbReference type="Proteomes" id="UP000236655">
    <property type="component" value="Chromosome"/>
</dbReference>
<dbReference type="InterPro" id="IPR011601">
    <property type="entry name" value="MurB_C"/>
</dbReference>
<organism evidence="21 22">
    <name type="scientific">Aquella oligotrophica</name>
    <dbReference type="NCBI Taxonomy" id="2067065"/>
    <lineage>
        <taxon>Bacteria</taxon>
        <taxon>Pseudomonadati</taxon>
        <taxon>Pseudomonadota</taxon>
        <taxon>Betaproteobacteria</taxon>
        <taxon>Neisseriales</taxon>
        <taxon>Neisseriaceae</taxon>
        <taxon>Aquella</taxon>
    </lineage>
</organism>
<evidence type="ECO:0000256" key="17">
    <source>
        <dbReference type="ARBA" id="ARBA00031026"/>
    </source>
</evidence>
<dbReference type="RefSeq" id="WP_102951003.1">
    <property type="nucleotide sequence ID" value="NZ_CP024847.1"/>
</dbReference>
<dbReference type="InterPro" id="IPR016169">
    <property type="entry name" value="FAD-bd_PCMH_sub2"/>
</dbReference>
<dbReference type="PANTHER" id="PTHR21071">
    <property type="entry name" value="UDP-N-ACETYLENOLPYRUVOYLGLUCOSAMINE REDUCTASE"/>
    <property type="match status" value="1"/>
</dbReference>
<evidence type="ECO:0000256" key="9">
    <source>
        <dbReference type="ARBA" id="ARBA00022630"/>
    </source>
</evidence>
<evidence type="ECO:0000313" key="21">
    <source>
        <dbReference type="EMBL" id="AUR51704.1"/>
    </source>
</evidence>
<evidence type="ECO:0000256" key="15">
    <source>
        <dbReference type="ARBA" id="ARBA00023306"/>
    </source>
</evidence>
<feature type="active site" evidence="19">
    <location>
        <position position="331"/>
    </location>
</feature>
<dbReference type="InterPro" id="IPR036318">
    <property type="entry name" value="FAD-bd_PCMH-like_sf"/>
</dbReference>
<dbReference type="PANTHER" id="PTHR21071:SF4">
    <property type="entry name" value="UDP-N-ACETYLENOLPYRUVOYLGLUCOSAMINE REDUCTASE"/>
    <property type="match status" value="1"/>
</dbReference>
<evidence type="ECO:0000256" key="2">
    <source>
        <dbReference type="ARBA" id="ARBA00003921"/>
    </source>
</evidence>
<keyword evidence="10 19" id="KW-0274">FAD</keyword>
<accession>A0A2I7N5G3</accession>
<dbReference type="Gene3D" id="3.90.78.10">
    <property type="entry name" value="UDP-N-acetylenolpyruvoylglucosamine reductase, C-terminal domain"/>
    <property type="match status" value="1"/>
</dbReference>
<keyword evidence="7 19" id="KW-0963">Cytoplasm</keyword>
<keyword evidence="13 19" id="KW-0573">Peptidoglycan synthesis</keyword>
<dbReference type="InterPro" id="IPR036635">
    <property type="entry name" value="MurB_C_sf"/>
</dbReference>
<dbReference type="PROSITE" id="PS51387">
    <property type="entry name" value="FAD_PCMH"/>
    <property type="match status" value="1"/>
</dbReference>
<evidence type="ECO:0000256" key="5">
    <source>
        <dbReference type="ARBA" id="ARBA00012518"/>
    </source>
</evidence>
<evidence type="ECO:0000256" key="16">
    <source>
        <dbReference type="ARBA" id="ARBA00023316"/>
    </source>
</evidence>
<evidence type="ECO:0000256" key="12">
    <source>
        <dbReference type="ARBA" id="ARBA00022960"/>
    </source>
</evidence>
<dbReference type="NCBIfam" id="TIGR00179">
    <property type="entry name" value="murB"/>
    <property type="match status" value="1"/>
</dbReference>
<dbReference type="InterPro" id="IPR006094">
    <property type="entry name" value="Oxid_FAD_bind_N"/>
</dbReference>
<dbReference type="NCBIfam" id="NF000755">
    <property type="entry name" value="PRK00046.1"/>
    <property type="match status" value="1"/>
</dbReference>
<evidence type="ECO:0000256" key="6">
    <source>
        <dbReference type="ARBA" id="ARBA00015188"/>
    </source>
</evidence>
<proteinExistence type="inferred from homology"/>
<keyword evidence="22" id="KW-1185">Reference proteome</keyword>
<keyword evidence="16 19" id="KW-0961">Cell wall biogenesis/degradation</keyword>
<gene>
    <name evidence="19" type="primary">murB</name>
    <name evidence="21" type="ORF">CUN60_05145</name>
</gene>
<keyword evidence="9 19" id="KW-0285">Flavoprotein</keyword>
<dbReference type="KEGG" id="nba:CUN60_05145"/>
<dbReference type="AlphaFoldDB" id="A0A2I7N5G3"/>
<dbReference type="GO" id="GO:0071949">
    <property type="term" value="F:FAD binding"/>
    <property type="evidence" value="ECO:0007669"/>
    <property type="project" value="InterPro"/>
</dbReference>
<evidence type="ECO:0000256" key="10">
    <source>
        <dbReference type="ARBA" id="ARBA00022827"/>
    </source>
</evidence>
<dbReference type="UniPathway" id="UPA00219"/>
<keyword evidence="8 19" id="KW-0132">Cell division</keyword>
<evidence type="ECO:0000313" key="22">
    <source>
        <dbReference type="Proteomes" id="UP000236655"/>
    </source>
</evidence>
<keyword evidence="11 19" id="KW-0521">NADP</keyword>
<evidence type="ECO:0000256" key="18">
    <source>
        <dbReference type="ARBA" id="ARBA00048914"/>
    </source>
</evidence>
<sequence>MSGLQTDITLDKFNTLRLKSIAKAYIKLETLTELNEIAELSKQYPKFFILGGGSNLILPEYYEGLVVHNHLKGITIDSVDSEFKTITAMAGENWDEFVAFCCENEAHGLENLSLIPGTVGASPIQNIGAYGVEVKDFISHVSVFDLTSKSIKQLDNASCKFSYRNSYLKNNPQYIVISVTFKLPRKIKLNISYGDIATQMATIESPTPLDLRNCIIKTRQSKLPNPAEIGNVGSFFHNPIITTNDAENLRQKYPDLPVYDLEDKGYKKISAGWLIDKLGLKGYRSENVGVYPKQALVLVNYEPASKSDILALAEMIKEKVANNYGVRLNIEPIIL</sequence>
<evidence type="ECO:0000256" key="11">
    <source>
        <dbReference type="ARBA" id="ARBA00022857"/>
    </source>
</evidence>
<dbReference type="NCBIfam" id="NF010478">
    <property type="entry name" value="PRK13903.1"/>
    <property type="match status" value="1"/>
</dbReference>
<feature type="active site" description="Proton donor" evidence="19">
    <location>
        <position position="234"/>
    </location>
</feature>
<dbReference type="HAMAP" id="MF_00037">
    <property type="entry name" value="MurB"/>
    <property type="match status" value="1"/>
</dbReference>
<evidence type="ECO:0000256" key="14">
    <source>
        <dbReference type="ARBA" id="ARBA00023002"/>
    </source>
</evidence>
<comment type="cofactor">
    <cofactor evidence="1 19">
        <name>FAD</name>
        <dbReference type="ChEBI" id="CHEBI:57692"/>
    </cofactor>
</comment>
<evidence type="ECO:0000256" key="8">
    <source>
        <dbReference type="ARBA" id="ARBA00022618"/>
    </source>
</evidence>
<keyword evidence="14 19" id="KW-0560">Oxidoreductase</keyword>
<evidence type="ECO:0000259" key="20">
    <source>
        <dbReference type="PROSITE" id="PS51387"/>
    </source>
</evidence>
<comment type="pathway">
    <text evidence="4 19">Cell wall biogenesis; peptidoglycan biosynthesis.</text>
</comment>
<dbReference type="Pfam" id="PF02873">
    <property type="entry name" value="MurB_C"/>
    <property type="match status" value="1"/>
</dbReference>
<keyword evidence="15 19" id="KW-0131">Cell cycle</keyword>
<evidence type="ECO:0000256" key="1">
    <source>
        <dbReference type="ARBA" id="ARBA00001974"/>
    </source>
</evidence>
<dbReference type="GO" id="GO:0008360">
    <property type="term" value="P:regulation of cell shape"/>
    <property type="evidence" value="ECO:0007669"/>
    <property type="project" value="UniProtKB-KW"/>
</dbReference>